<dbReference type="PANTHER" id="PTHR46544">
    <property type="entry name" value="EXTRACELLULAR MATRIX PROTEIN 2-RELATED"/>
    <property type="match status" value="1"/>
</dbReference>
<dbReference type="EMBL" id="JAMKFB020000023">
    <property type="protein sequence ID" value="KAL0158403.1"/>
    <property type="molecule type" value="Genomic_DNA"/>
</dbReference>
<gene>
    <name evidence="1" type="ORF">M9458_046479</name>
</gene>
<sequence>SVPVKSICKVKRTEDSPLTTLHLEYNYINVNKIPRTAFSCIRDSSGIILEPQTHTQGY</sequence>
<comment type="caution">
    <text evidence="1">The sequence shown here is derived from an EMBL/GenBank/DDBJ whole genome shotgun (WGS) entry which is preliminary data.</text>
</comment>
<reference evidence="1 2" key="1">
    <citation type="submission" date="2024-05" db="EMBL/GenBank/DDBJ databases">
        <title>Genome sequencing and assembly of Indian major carp, Cirrhinus mrigala (Hamilton, 1822).</title>
        <authorList>
            <person name="Mohindra V."/>
            <person name="Chowdhury L.M."/>
            <person name="Lal K."/>
            <person name="Jena J.K."/>
        </authorList>
    </citation>
    <scope>NUCLEOTIDE SEQUENCE [LARGE SCALE GENOMIC DNA]</scope>
    <source>
        <strain evidence="1">CM1030</strain>
        <tissue evidence="1">Blood</tissue>
    </source>
</reference>
<dbReference type="PANTHER" id="PTHR46544:SF2">
    <property type="entry name" value="EXTRACELLULAR MATRIX PROTEIN 2-RELATED"/>
    <property type="match status" value="1"/>
</dbReference>
<organism evidence="1 2">
    <name type="scientific">Cirrhinus mrigala</name>
    <name type="common">Mrigala</name>
    <dbReference type="NCBI Taxonomy" id="683832"/>
    <lineage>
        <taxon>Eukaryota</taxon>
        <taxon>Metazoa</taxon>
        <taxon>Chordata</taxon>
        <taxon>Craniata</taxon>
        <taxon>Vertebrata</taxon>
        <taxon>Euteleostomi</taxon>
        <taxon>Actinopterygii</taxon>
        <taxon>Neopterygii</taxon>
        <taxon>Teleostei</taxon>
        <taxon>Ostariophysi</taxon>
        <taxon>Cypriniformes</taxon>
        <taxon>Cyprinidae</taxon>
        <taxon>Labeoninae</taxon>
        <taxon>Labeonini</taxon>
        <taxon>Cirrhinus</taxon>
    </lineage>
</organism>
<proteinExistence type="predicted"/>
<dbReference type="InterPro" id="IPR043184">
    <property type="entry name" value="ECM2"/>
</dbReference>
<evidence type="ECO:0000313" key="1">
    <source>
        <dbReference type="EMBL" id="KAL0158403.1"/>
    </source>
</evidence>
<feature type="non-terminal residue" evidence="1">
    <location>
        <position position="1"/>
    </location>
</feature>
<dbReference type="AlphaFoldDB" id="A0ABD0NDM5"/>
<protein>
    <submittedName>
        <fullName evidence="1">Uncharacterized protein</fullName>
    </submittedName>
</protein>
<evidence type="ECO:0000313" key="2">
    <source>
        <dbReference type="Proteomes" id="UP001529510"/>
    </source>
</evidence>
<keyword evidence="2" id="KW-1185">Reference proteome</keyword>
<accession>A0ABD0NDM5</accession>
<dbReference type="Proteomes" id="UP001529510">
    <property type="component" value="Unassembled WGS sequence"/>
</dbReference>
<name>A0ABD0NDM5_CIRMR</name>